<name>A0A812NF19_9DINO</name>
<dbReference type="Proteomes" id="UP000601435">
    <property type="component" value="Unassembled WGS sequence"/>
</dbReference>
<dbReference type="InterPro" id="IPR008271">
    <property type="entry name" value="Ser/Thr_kinase_AS"/>
</dbReference>
<dbReference type="Pfam" id="PF00069">
    <property type="entry name" value="Pkinase"/>
    <property type="match status" value="1"/>
</dbReference>
<dbReference type="InterPro" id="IPR018247">
    <property type="entry name" value="EF_Hand_1_Ca_BS"/>
</dbReference>
<keyword evidence="9" id="KW-0106">Calcium</keyword>
<dbReference type="InterPro" id="IPR000719">
    <property type="entry name" value="Prot_kinase_dom"/>
</dbReference>
<feature type="non-terminal residue" evidence="15">
    <location>
        <position position="838"/>
    </location>
</feature>
<evidence type="ECO:0000256" key="11">
    <source>
        <dbReference type="ARBA" id="ARBA00024334"/>
    </source>
</evidence>
<reference evidence="15" key="1">
    <citation type="submission" date="2021-02" db="EMBL/GenBank/DDBJ databases">
        <authorList>
            <person name="Dougan E. K."/>
            <person name="Rhodes N."/>
            <person name="Thang M."/>
            <person name="Chan C."/>
        </authorList>
    </citation>
    <scope>NUCLEOTIDE SEQUENCE</scope>
</reference>
<keyword evidence="7" id="KW-0547">Nucleotide-binding</keyword>
<comment type="caution">
    <text evidence="15">The sequence shown here is derived from an EMBL/GenBank/DDBJ whole genome shotgun (WGS) entry which is preliminary data.</text>
</comment>
<dbReference type="GO" id="GO:0004674">
    <property type="term" value="F:protein serine/threonine kinase activity"/>
    <property type="evidence" value="ECO:0007669"/>
    <property type="project" value="UniProtKB-KW"/>
</dbReference>
<dbReference type="Pfam" id="PF13499">
    <property type="entry name" value="EF-hand_7"/>
    <property type="match status" value="2"/>
</dbReference>
<dbReference type="EMBL" id="CAJNJA010012725">
    <property type="protein sequence ID" value="CAE7303545.1"/>
    <property type="molecule type" value="Genomic_DNA"/>
</dbReference>
<dbReference type="InterPro" id="IPR002048">
    <property type="entry name" value="EF_hand_dom"/>
</dbReference>
<dbReference type="GO" id="GO:0043226">
    <property type="term" value="C:organelle"/>
    <property type="evidence" value="ECO:0007669"/>
    <property type="project" value="UniProtKB-ARBA"/>
</dbReference>
<keyword evidence="5" id="KW-0808">Transferase</keyword>
<keyword evidence="10" id="KW-0067">ATP-binding</keyword>
<dbReference type="FunFam" id="1.10.238.10:FF:000178">
    <property type="entry name" value="Calmodulin-2 A"/>
    <property type="match status" value="1"/>
</dbReference>
<dbReference type="InterPro" id="IPR011992">
    <property type="entry name" value="EF-hand-dom_pair"/>
</dbReference>
<feature type="domain" description="Protein kinase" evidence="13">
    <location>
        <begin position="15"/>
        <end position="279"/>
    </location>
</feature>
<accession>A0A812NF19</accession>
<evidence type="ECO:0000313" key="15">
    <source>
        <dbReference type="EMBL" id="CAE7303545.1"/>
    </source>
</evidence>
<dbReference type="SUPFAM" id="SSF47473">
    <property type="entry name" value="EF-hand"/>
    <property type="match status" value="1"/>
</dbReference>
<dbReference type="Gene3D" id="3.30.200.20">
    <property type="entry name" value="Phosphorylase Kinase, domain 1"/>
    <property type="match status" value="1"/>
</dbReference>
<evidence type="ECO:0000256" key="10">
    <source>
        <dbReference type="ARBA" id="ARBA00022840"/>
    </source>
</evidence>
<evidence type="ECO:0000256" key="9">
    <source>
        <dbReference type="ARBA" id="ARBA00022837"/>
    </source>
</evidence>
<feature type="region of interest" description="Disordered" evidence="12">
    <location>
        <begin position="605"/>
        <end position="682"/>
    </location>
</feature>
<feature type="domain" description="EF-hand" evidence="14">
    <location>
        <begin position="398"/>
        <end position="433"/>
    </location>
</feature>
<sequence length="838" mass="93519">MAPSHIDKDITANYEMENLELASGGFGKVFRATDRKHPERRVAIKSMLLSSARRREMSENEVKIMKSLDHPNICKLFETYERAGLAYYVMELCEGKDLFDHRFDVDSPRLDEPTAAAVIRQLASALHYAHDKGIAHRDIKPENIMFTSQDPNCTDIKVIDWGVGHDFGERRMRHFAGTLRYCAPEVMQSESFLRRLSSYTAACDMWSVGVVLYAMLSGRLPFSGKQKELLKKMKKEQYSLAGKVWQSRSQDVKDLLQGLLKADPNMRFSPKDILQHPWITNTERHSEMPAAVAQQVLDNMKNFSHLGHFYSICVAAVVRQLGSKHLNEVHRMFCSLDRDGNGVLSVEEVQQGFCNLCHADSPEMQDLLKTVQMLDKDGSGSIDYNEFCAAAVGERIFQEESWLWAAFRSFDTLKDGQLSFEEIKAIFRGSDVSRVWHEDVLDAAAREALKRFDVTGDGAIDFEEFSQLMRHHTAAKKSAEAEKLRQGWSSEEHDAQASLDKLELQLHEMHPSSIESGQPDAGGKRHITIILVVGYSARSFGNARRYMTLERSAYLDGSDLGQRARPVETTSLQPEDCADARAAADAQKRRAAAPKKAAEAFQGAFGATSGSVGPQSEAPGLPDRRLRRSPRPKDESAAGFCRPSAHPLPGGQVSDIDGRGHRRTLAKAKSKPEKTLKRHDRHNDVKISREQAQGDFQGRAFFDQIVQAEHYANLIGRSEKMASLSDVLMSVPEDDFPDEIPRSEPEHLTVEARDQAPLPTLLGSPRGPQQEEDKGSAQPSFDPRYSSSRSLAGKCRSLKASISHIAQESTSFGRLLREAQSALEAAGSTSQSQVMART</sequence>
<dbReference type="PROSITE" id="PS00018">
    <property type="entry name" value="EF_HAND_1"/>
    <property type="match status" value="2"/>
</dbReference>
<dbReference type="GO" id="GO:0005524">
    <property type="term" value="F:ATP binding"/>
    <property type="evidence" value="ECO:0007669"/>
    <property type="project" value="UniProtKB-KW"/>
</dbReference>
<dbReference type="SMART" id="SM00220">
    <property type="entry name" value="S_TKc"/>
    <property type="match status" value="1"/>
</dbReference>
<dbReference type="AlphaFoldDB" id="A0A812NF19"/>
<feature type="compositionally biased region" description="Basic residues" evidence="12">
    <location>
        <begin position="660"/>
        <end position="669"/>
    </location>
</feature>
<protein>
    <submittedName>
        <fullName evidence="15">CPK2 protein</fullName>
    </submittedName>
</protein>
<feature type="compositionally biased region" description="Basic and acidic residues" evidence="12">
    <location>
        <begin position="670"/>
        <end position="682"/>
    </location>
</feature>
<evidence type="ECO:0000256" key="12">
    <source>
        <dbReference type="SAM" id="MobiDB-lite"/>
    </source>
</evidence>
<dbReference type="Gene3D" id="1.10.238.10">
    <property type="entry name" value="EF-hand"/>
    <property type="match status" value="2"/>
</dbReference>
<dbReference type="SUPFAM" id="SSF56112">
    <property type="entry name" value="Protein kinase-like (PK-like)"/>
    <property type="match status" value="1"/>
</dbReference>
<dbReference type="Gene3D" id="1.10.510.10">
    <property type="entry name" value="Transferase(Phosphotransferase) domain 1"/>
    <property type="match status" value="1"/>
</dbReference>
<comment type="cofactor">
    <cofactor evidence="1">
        <name>Mg(2+)</name>
        <dbReference type="ChEBI" id="CHEBI:18420"/>
    </cofactor>
</comment>
<evidence type="ECO:0000259" key="13">
    <source>
        <dbReference type="PROSITE" id="PS50011"/>
    </source>
</evidence>
<dbReference type="PROSITE" id="PS50011">
    <property type="entry name" value="PROTEIN_KINASE_DOM"/>
    <property type="match status" value="1"/>
</dbReference>
<dbReference type="SMART" id="SM00054">
    <property type="entry name" value="EFh"/>
    <property type="match status" value="4"/>
</dbReference>
<evidence type="ECO:0000256" key="3">
    <source>
        <dbReference type="ARBA" id="ARBA00011245"/>
    </source>
</evidence>
<evidence type="ECO:0000256" key="4">
    <source>
        <dbReference type="ARBA" id="ARBA00022527"/>
    </source>
</evidence>
<evidence type="ECO:0000313" key="16">
    <source>
        <dbReference type="Proteomes" id="UP000601435"/>
    </source>
</evidence>
<dbReference type="PROSITE" id="PS50222">
    <property type="entry name" value="EF_HAND_2"/>
    <property type="match status" value="4"/>
</dbReference>
<keyword evidence="6" id="KW-0677">Repeat</keyword>
<organism evidence="15 16">
    <name type="scientific">Symbiodinium necroappetens</name>
    <dbReference type="NCBI Taxonomy" id="1628268"/>
    <lineage>
        <taxon>Eukaryota</taxon>
        <taxon>Sar</taxon>
        <taxon>Alveolata</taxon>
        <taxon>Dinophyceae</taxon>
        <taxon>Suessiales</taxon>
        <taxon>Symbiodiniaceae</taxon>
        <taxon>Symbiodinium</taxon>
    </lineage>
</organism>
<dbReference type="PANTHER" id="PTHR24349">
    <property type="entry name" value="SERINE/THREONINE-PROTEIN KINASE"/>
    <property type="match status" value="1"/>
</dbReference>
<proteinExistence type="inferred from homology"/>
<dbReference type="OrthoDB" id="446994at2759"/>
<evidence type="ECO:0000256" key="6">
    <source>
        <dbReference type="ARBA" id="ARBA00022737"/>
    </source>
</evidence>
<keyword evidence="16" id="KW-1185">Reference proteome</keyword>
<keyword evidence="4" id="KW-0723">Serine/threonine-protein kinase</keyword>
<keyword evidence="8" id="KW-0418">Kinase</keyword>
<comment type="subunit">
    <text evidence="3">Monomer.</text>
</comment>
<evidence type="ECO:0000256" key="2">
    <source>
        <dbReference type="ARBA" id="ARBA00005253"/>
    </source>
</evidence>
<evidence type="ECO:0000256" key="5">
    <source>
        <dbReference type="ARBA" id="ARBA00022679"/>
    </source>
</evidence>
<dbReference type="FunFam" id="1.10.510.10:FF:000571">
    <property type="entry name" value="Maternal embryonic leucine zipper kinase"/>
    <property type="match status" value="1"/>
</dbReference>
<comment type="similarity">
    <text evidence="11">Belongs to the protein kinase superfamily. Ser/Thr protein kinase family. CDPK subfamily.</text>
</comment>
<feature type="domain" description="EF-hand" evidence="14">
    <location>
        <begin position="440"/>
        <end position="475"/>
    </location>
</feature>
<feature type="region of interest" description="Disordered" evidence="12">
    <location>
        <begin position="749"/>
        <end position="789"/>
    </location>
</feature>
<dbReference type="InterPro" id="IPR011009">
    <property type="entry name" value="Kinase-like_dom_sf"/>
</dbReference>
<evidence type="ECO:0000256" key="7">
    <source>
        <dbReference type="ARBA" id="ARBA00022741"/>
    </source>
</evidence>
<dbReference type="PROSITE" id="PS00108">
    <property type="entry name" value="PROTEIN_KINASE_ST"/>
    <property type="match status" value="1"/>
</dbReference>
<feature type="domain" description="EF-hand" evidence="14">
    <location>
        <begin position="362"/>
        <end position="397"/>
    </location>
</feature>
<gene>
    <name evidence="15" type="primary">CPK2</name>
    <name evidence="15" type="ORF">SNEC2469_LOCUS7509</name>
</gene>
<evidence type="ECO:0000256" key="1">
    <source>
        <dbReference type="ARBA" id="ARBA00001946"/>
    </source>
</evidence>
<dbReference type="InterPro" id="IPR050205">
    <property type="entry name" value="CDPK_Ser/Thr_kinases"/>
</dbReference>
<comment type="similarity">
    <text evidence="2">Belongs to the centrin family.</text>
</comment>
<evidence type="ECO:0000259" key="14">
    <source>
        <dbReference type="PROSITE" id="PS50222"/>
    </source>
</evidence>
<dbReference type="GO" id="GO:0005509">
    <property type="term" value="F:calcium ion binding"/>
    <property type="evidence" value="ECO:0007669"/>
    <property type="project" value="InterPro"/>
</dbReference>
<feature type="domain" description="EF-hand" evidence="14">
    <location>
        <begin position="324"/>
        <end position="359"/>
    </location>
</feature>
<evidence type="ECO:0000256" key="8">
    <source>
        <dbReference type="ARBA" id="ARBA00022777"/>
    </source>
</evidence>